<dbReference type="NCBIfam" id="TIGR00632">
    <property type="entry name" value="vsr"/>
    <property type="match status" value="1"/>
</dbReference>
<keyword evidence="1 6" id="KW-0540">Nuclease</keyword>
<keyword evidence="2 6" id="KW-0255">Endonuclease</keyword>
<dbReference type="PIRSF" id="PIRSF018267">
    <property type="entry name" value="VSR_endonuc"/>
    <property type="match status" value="1"/>
</dbReference>
<dbReference type="GO" id="GO:0004519">
    <property type="term" value="F:endonuclease activity"/>
    <property type="evidence" value="ECO:0007669"/>
    <property type="project" value="UniProtKB-KW"/>
</dbReference>
<evidence type="ECO:0000256" key="5">
    <source>
        <dbReference type="ARBA" id="ARBA00023204"/>
    </source>
</evidence>
<evidence type="ECO:0000256" key="6">
    <source>
        <dbReference type="PIRNR" id="PIRNR018267"/>
    </source>
</evidence>
<dbReference type="InterPro" id="IPR004603">
    <property type="entry name" value="DNA_mismatch_endonuc_vsr"/>
</dbReference>
<name>A0A330H564_9HYPH</name>
<dbReference type="RefSeq" id="WP_112126511.1">
    <property type="nucleotide sequence ID" value="NZ_QMBQ01000002.1"/>
</dbReference>
<comment type="function">
    <text evidence="6">May nick specific sequences that contain T:G mispairs resulting from m5C-deamination.</text>
</comment>
<evidence type="ECO:0000313" key="7">
    <source>
        <dbReference type="EMBL" id="RAZ78251.1"/>
    </source>
</evidence>
<dbReference type="Proteomes" id="UP000251956">
    <property type="component" value="Unassembled WGS sequence"/>
</dbReference>
<reference evidence="7 8" key="2">
    <citation type="submission" date="2018-07" db="EMBL/GenBank/DDBJ databases">
        <title>Diversity of Mesorhizobium strains in Brazil.</title>
        <authorList>
            <person name="Helene L.C.F."/>
            <person name="Dall'Agnol R."/>
            <person name="Delamuta J.R.M."/>
            <person name="Hungria M."/>
        </authorList>
    </citation>
    <scope>NUCLEOTIDE SEQUENCE [LARGE SCALE GENOMIC DNA]</scope>
    <source>
        <strain evidence="7 8">CNPSo 3140</strain>
    </source>
</reference>
<gene>
    <name evidence="7" type="ORF">DPM35_06605</name>
</gene>
<dbReference type="OrthoDB" id="9801520at2"/>
<protein>
    <recommendedName>
        <fullName evidence="6">Very short patch repair endonuclease</fullName>
        <ecNumber evidence="6">3.1.-.-</ecNumber>
    </recommendedName>
</protein>
<evidence type="ECO:0000256" key="3">
    <source>
        <dbReference type="ARBA" id="ARBA00022763"/>
    </source>
</evidence>
<evidence type="ECO:0000313" key="8">
    <source>
        <dbReference type="Proteomes" id="UP000251956"/>
    </source>
</evidence>
<keyword evidence="8" id="KW-1185">Reference proteome</keyword>
<sequence length="139" mass="15989">MADRLKPEQRSALMAKVKGKDTGVELRVRRLLHGAGYRFIVHSKRFPGTPDIVFTRRRKVIFVHGCFWHGHEGCKRSTAPSSRIEFWSEKLRRNRERDKATLATLTSSGWDVLTIWECEIADGAALEARLIEFLGPRRS</sequence>
<comment type="caution">
    <text evidence="7">The sequence shown here is derived from an EMBL/GenBank/DDBJ whole genome shotgun (WGS) entry which is preliminary data.</text>
</comment>
<dbReference type="GO" id="GO:0016787">
    <property type="term" value="F:hydrolase activity"/>
    <property type="evidence" value="ECO:0007669"/>
    <property type="project" value="UniProtKB-KW"/>
</dbReference>
<dbReference type="Gene3D" id="3.40.960.10">
    <property type="entry name" value="VSR Endonuclease"/>
    <property type="match status" value="1"/>
</dbReference>
<reference evidence="8" key="1">
    <citation type="submission" date="2018-06" db="EMBL/GenBank/DDBJ databases">
        <authorList>
            <person name="Helene L.C."/>
            <person name="Dall'Agnol R."/>
            <person name="Delamuta J.R."/>
            <person name="Hungria M."/>
        </authorList>
    </citation>
    <scope>NUCLEOTIDE SEQUENCE [LARGE SCALE GENOMIC DNA]</scope>
    <source>
        <strain evidence="8">CNPSo 3140</strain>
    </source>
</reference>
<dbReference type="AlphaFoldDB" id="A0A330H564"/>
<dbReference type="SUPFAM" id="SSF52980">
    <property type="entry name" value="Restriction endonuclease-like"/>
    <property type="match status" value="1"/>
</dbReference>
<proteinExistence type="inferred from homology"/>
<keyword evidence="3 6" id="KW-0227">DNA damage</keyword>
<evidence type="ECO:0000256" key="1">
    <source>
        <dbReference type="ARBA" id="ARBA00022722"/>
    </source>
</evidence>
<keyword evidence="4 6" id="KW-0378">Hydrolase</keyword>
<dbReference type="EMBL" id="QMBQ01000002">
    <property type="protein sequence ID" value="RAZ78251.1"/>
    <property type="molecule type" value="Genomic_DNA"/>
</dbReference>
<evidence type="ECO:0000256" key="4">
    <source>
        <dbReference type="ARBA" id="ARBA00022801"/>
    </source>
</evidence>
<dbReference type="InterPro" id="IPR011335">
    <property type="entry name" value="Restrct_endonuc-II-like"/>
</dbReference>
<organism evidence="7 8">
    <name type="scientific">Mesorhizobium atlanticum</name>
    <dbReference type="NCBI Taxonomy" id="2233532"/>
    <lineage>
        <taxon>Bacteria</taxon>
        <taxon>Pseudomonadati</taxon>
        <taxon>Pseudomonadota</taxon>
        <taxon>Alphaproteobacteria</taxon>
        <taxon>Hyphomicrobiales</taxon>
        <taxon>Phyllobacteriaceae</taxon>
        <taxon>Mesorhizobium</taxon>
    </lineage>
</organism>
<dbReference type="CDD" id="cd00221">
    <property type="entry name" value="Vsr"/>
    <property type="match status" value="1"/>
</dbReference>
<evidence type="ECO:0000256" key="2">
    <source>
        <dbReference type="ARBA" id="ARBA00022759"/>
    </source>
</evidence>
<keyword evidence="5 6" id="KW-0234">DNA repair</keyword>
<accession>A0A330H564</accession>
<dbReference type="Pfam" id="PF03852">
    <property type="entry name" value="Vsr"/>
    <property type="match status" value="1"/>
</dbReference>
<comment type="similarity">
    <text evidence="6">Belongs to the vsr family.</text>
</comment>
<dbReference type="GO" id="GO:0006298">
    <property type="term" value="P:mismatch repair"/>
    <property type="evidence" value="ECO:0007669"/>
    <property type="project" value="UniProtKB-UniRule"/>
</dbReference>
<dbReference type="EC" id="3.1.-.-" evidence="6"/>